<feature type="region of interest" description="Disordered" evidence="3">
    <location>
        <begin position="226"/>
        <end position="249"/>
    </location>
</feature>
<dbReference type="SMART" id="SM00360">
    <property type="entry name" value="RRM"/>
    <property type="match status" value="3"/>
</dbReference>
<keyword evidence="1 2" id="KW-0694">RNA-binding</keyword>
<feature type="domain" description="RRM" evidence="4">
    <location>
        <begin position="48"/>
        <end position="124"/>
    </location>
</feature>
<feature type="region of interest" description="Disordered" evidence="3">
    <location>
        <begin position="263"/>
        <end position="316"/>
    </location>
</feature>
<dbReference type="AlphaFoldDB" id="A0A0F7SUN9"/>
<dbReference type="PROSITE" id="PS50102">
    <property type="entry name" value="RRM"/>
    <property type="match status" value="3"/>
</dbReference>
<protein>
    <submittedName>
        <fullName evidence="5">Polyadenylate-binding protein (RRM superfamily)</fullName>
    </submittedName>
</protein>
<feature type="region of interest" description="Disordered" evidence="3">
    <location>
        <begin position="595"/>
        <end position="619"/>
    </location>
</feature>
<name>A0A0F7SUN9_PHARH</name>
<feature type="region of interest" description="Disordered" evidence="3">
    <location>
        <begin position="538"/>
        <end position="574"/>
    </location>
</feature>
<dbReference type="CDD" id="cd00590">
    <property type="entry name" value="RRM_SF"/>
    <property type="match status" value="3"/>
</dbReference>
<feature type="compositionally biased region" description="Polar residues" evidence="3">
    <location>
        <begin position="484"/>
        <end position="494"/>
    </location>
</feature>
<dbReference type="InterPro" id="IPR000504">
    <property type="entry name" value="RRM_dom"/>
</dbReference>
<dbReference type="InterPro" id="IPR050502">
    <property type="entry name" value="Euk_RNA-bind_prot"/>
</dbReference>
<dbReference type="GO" id="GO:0005634">
    <property type="term" value="C:nucleus"/>
    <property type="evidence" value="ECO:0007669"/>
    <property type="project" value="TreeGrafter"/>
</dbReference>
<evidence type="ECO:0000256" key="3">
    <source>
        <dbReference type="SAM" id="MobiDB-lite"/>
    </source>
</evidence>
<reference evidence="5" key="1">
    <citation type="submission" date="2014-08" db="EMBL/GenBank/DDBJ databases">
        <authorList>
            <person name="Sharma Rahul"/>
            <person name="Thines Marco"/>
        </authorList>
    </citation>
    <scope>NUCLEOTIDE SEQUENCE</scope>
</reference>
<sequence>MDRFYSHPGYLASGTISSPYTPYPALNDLQRVSSVNPKHGSEDQSTLFTVRVDNLSRQASDVYLHNLFSSIGVVVATELYFPALPIPTGHAKVSFATQEEALHALAMNGWNAGGINISITAWDDDQLDQASIPSTNQRLTEPERKNLYVLNLPLDTTNDELVRLFSPYGNVSHTCILAILDSCARRRGFILMGSGEEATRAMKSLHGKMYRDHYLDVSYSVVQKTAQQGYRTSEDSSARHSKAAPRTRPTGLQYDALRTFVSGSSVSSGTSRPKQSIASDNAGYWHQIRQPDATMGSTGQRRESRDLGFTQLGQSQIRPDEGPMLVVENLTPTIFATSEDIAPVFQLFGELIGLELYPAMTSGGSNAAIVKYRFPNDADQATRALNGQFYGDREIRITLIDSPKSPESEFSLSGSIRPRESSLGQDEAPVIRDVSQFQPAPGRISSQSQSANVPLAPARSLPLTSSFDPFKFNTQPFEIPPISRPSTGSTSSRIPNRVNKSIPLSHPGFIHLPSPSFPPPPHTFADTLTPREHYSTSPLIQQSVFGTRPKQRQSSKTDQSSESSGVSEPKSFIGADETELELPLTIALAAVGGESNNGRWIPRRASLGGTGSSSGEQSELTGVLGGIGGERRKDKQVRIQHPFPIASTEFEDGSPVDSLRVTFERTALKDQTITPTIETSTSNSTEGNATN</sequence>
<evidence type="ECO:0000256" key="2">
    <source>
        <dbReference type="PROSITE-ProRule" id="PRU00176"/>
    </source>
</evidence>
<dbReference type="Pfam" id="PF00076">
    <property type="entry name" value="RRM_1"/>
    <property type="match status" value="2"/>
</dbReference>
<feature type="compositionally biased region" description="Low complexity" evidence="3">
    <location>
        <begin position="554"/>
        <end position="571"/>
    </location>
</feature>
<dbReference type="Gene3D" id="3.30.70.330">
    <property type="match status" value="3"/>
</dbReference>
<dbReference type="PANTHER" id="PTHR48025">
    <property type="entry name" value="OS02G0815200 PROTEIN"/>
    <property type="match status" value="1"/>
</dbReference>
<organism evidence="5">
    <name type="scientific">Phaffia rhodozyma</name>
    <name type="common">Yeast</name>
    <name type="synonym">Xanthophyllomyces dendrorhous</name>
    <dbReference type="NCBI Taxonomy" id="264483"/>
    <lineage>
        <taxon>Eukaryota</taxon>
        <taxon>Fungi</taxon>
        <taxon>Dikarya</taxon>
        <taxon>Basidiomycota</taxon>
        <taxon>Agaricomycotina</taxon>
        <taxon>Tremellomycetes</taxon>
        <taxon>Cystofilobasidiales</taxon>
        <taxon>Mrakiaceae</taxon>
        <taxon>Phaffia</taxon>
    </lineage>
</organism>
<dbReference type="PANTHER" id="PTHR48025:SF1">
    <property type="entry name" value="RRM DOMAIN-CONTAINING PROTEIN"/>
    <property type="match status" value="1"/>
</dbReference>
<feature type="region of interest" description="Disordered" evidence="3">
    <location>
        <begin position="672"/>
        <end position="691"/>
    </location>
</feature>
<dbReference type="InterPro" id="IPR012677">
    <property type="entry name" value="Nucleotide-bd_a/b_plait_sf"/>
</dbReference>
<proteinExistence type="predicted"/>
<feature type="domain" description="RRM" evidence="4">
    <location>
        <begin position="145"/>
        <end position="222"/>
    </location>
</feature>
<evidence type="ECO:0000313" key="5">
    <source>
        <dbReference type="EMBL" id="CED84285.1"/>
    </source>
</evidence>
<dbReference type="GO" id="GO:0003729">
    <property type="term" value="F:mRNA binding"/>
    <property type="evidence" value="ECO:0007669"/>
    <property type="project" value="TreeGrafter"/>
</dbReference>
<feature type="region of interest" description="Disordered" evidence="3">
    <location>
        <begin position="476"/>
        <end position="500"/>
    </location>
</feature>
<dbReference type="EMBL" id="LN483157">
    <property type="protein sequence ID" value="CED84285.1"/>
    <property type="molecule type" value="Genomic_DNA"/>
</dbReference>
<evidence type="ECO:0000259" key="4">
    <source>
        <dbReference type="PROSITE" id="PS50102"/>
    </source>
</evidence>
<dbReference type="InterPro" id="IPR035979">
    <property type="entry name" value="RBD_domain_sf"/>
</dbReference>
<feature type="region of interest" description="Disordered" evidence="3">
    <location>
        <begin position="404"/>
        <end position="426"/>
    </location>
</feature>
<dbReference type="SUPFAM" id="SSF54928">
    <property type="entry name" value="RNA-binding domain, RBD"/>
    <property type="match status" value="2"/>
</dbReference>
<feature type="domain" description="RRM" evidence="4">
    <location>
        <begin position="323"/>
        <end position="402"/>
    </location>
</feature>
<evidence type="ECO:0000256" key="1">
    <source>
        <dbReference type="ARBA" id="ARBA00022884"/>
    </source>
</evidence>
<accession>A0A0F7SUN9</accession>